<protein>
    <recommendedName>
        <fullName evidence="11">Zinc metalloprotease</fullName>
        <ecNumber evidence="11">3.4.24.-</ecNumber>
    </recommendedName>
</protein>
<comment type="subcellular location">
    <subcellularLocation>
        <location evidence="2">Membrane</location>
        <topology evidence="2">Multi-pass membrane protein</topology>
    </subcellularLocation>
</comment>
<evidence type="ECO:0000256" key="3">
    <source>
        <dbReference type="ARBA" id="ARBA00007931"/>
    </source>
</evidence>
<comment type="similarity">
    <text evidence="3 11">Belongs to the peptidase M50B family.</text>
</comment>
<reference evidence="13 14" key="1">
    <citation type="submission" date="2023-06" db="EMBL/GenBank/DDBJ databases">
        <title>Proteus appendicitidis sp. nov., isolated from the appendiceal pus of an appendicitis patient in Yongzhou, China.</title>
        <authorList>
            <person name="Cai X."/>
        </authorList>
    </citation>
    <scope>NUCLEOTIDE SEQUENCE [LARGE SCALE GENOMIC DNA]</scope>
    <source>
        <strain evidence="13 14">HZ0627</strain>
    </source>
</reference>
<keyword evidence="7 11" id="KW-0862">Zinc</keyword>
<dbReference type="PANTHER" id="PTHR42837:SF2">
    <property type="entry name" value="MEMBRANE METALLOPROTEASE ARASP2, CHLOROPLASTIC-RELATED"/>
    <property type="match status" value="1"/>
</dbReference>
<feature type="transmembrane region" description="Helical" evidence="11">
    <location>
        <begin position="376"/>
        <end position="396"/>
    </location>
</feature>
<name>A0ABY8Y5R3_9GAMM</name>
<dbReference type="PROSITE" id="PS50106">
    <property type="entry name" value="PDZ"/>
    <property type="match status" value="1"/>
</dbReference>
<evidence type="ECO:0000256" key="7">
    <source>
        <dbReference type="ARBA" id="ARBA00022833"/>
    </source>
</evidence>
<keyword evidence="6 11" id="KW-0378">Hydrolase</keyword>
<evidence type="ECO:0000256" key="1">
    <source>
        <dbReference type="ARBA" id="ARBA00001947"/>
    </source>
</evidence>
<dbReference type="GO" id="GO:0008233">
    <property type="term" value="F:peptidase activity"/>
    <property type="evidence" value="ECO:0007669"/>
    <property type="project" value="UniProtKB-KW"/>
</dbReference>
<dbReference type="Pfam" id="PF02163">
    <property type="entry name" value="Peptidase_M50"/>
    <property type="match status" value="1"/>
</dbReference>
<comment type="cofactor">
    <cofactor evidence="1 11">
        <name>Zn(2+)</name>
        <dbReference type="ChEBI" id="CHEBI:29105"/>
    </cofactor>
</comment>
<dbReference type="NCBIfam" id="NF008046">
    <property type="entry name" value="PRK10779.1"/>
    <property type="match status" value="1"/>
</dbReference>
<dbReference type="NCBIfam" id="TIGR00054">
    <property type="entry name" value="RIP metalloprotease RseP"/>
    <property type="match status" value="1"/>
</dbReference>
<dbReference type="EMBL" id="CP127389">
    <property type="protein sequence ID" value="WIV87767.1"/>
    <property type="molecule type" value="Genomic_DNA"/>
</dbReference>
<dbReference type="PANTHER" id="PTHR42837">
    <property type="entry name" value="REGULATOR OF SIGMA-E PROTEASE RSEP"/>
    <property type="match status" value="1"/>
</dbReference>
<dbReference type="InterPro" id="IPR001478">
    <property type="entry name" value="PDZ"/>
</dbReference>
<evidence type="ECO:0000259" key="12">
    <source>
        <dbReference type="PROSITE" id="PS50106"/>
    </source>
</evidence>
<organism evidence="13 14">
    <name type="scientific">Proteus appendicitidis</name>
    <dbReference type="NCBI Taxonomy" id="3034648"/>
    <lineage>
        <taxon>Bacteria</taxon>
        <taxon>Pseudomonadati</taxon>
        <taxon>Pseudomonadota</taxon>
        <taxon>Gammaproteobacteria</taxon>
        <taxon>Enterobacterales</taxon>
        <taxon>Morganellaceae</taxon>
        <taxon>Proteus</taxon>
    </lineage>
</organism>
<evidence type="ECO:0000256" key="11">
    <source>
        <dbReference type="RuleBase" id="RU362031"/>
    </source>
</evidence>
<evidence type="ECO:0000313" key="14">
    <source>
        <dbReference type="Proteomes" id="UP001226651"/>
    </source>
</evidence>
<feature type="transmembrane region" description="Helical" evidence="11">
    <location>
        <begin position="426"/>
        <end position="444"/>
    </location>
</feature>
<feature type="transmembrane region" description="Helical" evidence="11">
    <location>
        <begin position="105"/>
        <end position="126"/>
    </location>
</feature>
<dbReference type="InterPro" id="IPR041489">
    <property type="entry name" value="PDZ_6"/>
</dbReference>
<keyword evidence="11" id="KW-0479">Metal-binding</keyword>
<evidence type="ECO:0000256" key="2">
    <source>
        <dbReference type="ARBA" id="ARBA00004141"/>
    </source>
</evidence>
<keyword evidence="9 11" id="KW-0482">Metalloprotease</keyword>
<evidence type="ECO:0000256" key="8">
    <source>
        <dbReference type="ARBA" id="ARBA00022989"/>
    </source>
</evidence>
<dbReference type="SMART" id="SM00228">
    <property type="entry name" value="PDZ"/>
    <property type="match status" value="2"/>
</dbReference>
<proteinExistence type="inferred from homology"/>
<gene>
    <name evidence="13" type="primary">rseP</name>
    <name evidence="13" type="ORF">QQS39_15075</name>
</gene>
<evidence type="ECO:0000313" key="13">
    <source>
        <dbReference type="EMBL" id="WIV87767.1"/>
    </source>
</evidence>
<evidence type="ECO:0000256" key="10">
    <source>
        <dbReference type="ARBA" id="ARBA00023136"/>
    </source>
</evidence>
<dbReference type="EC" id="3.4.24.-" evidence="11"/>
<dbReference type="RefSeq" id="WP_151435972.1">
    <property type="nucleotide sequence ID" value="NZ_CP127389.1"/>
</dbReference>
<accession>A0ABY8Y5R3</accession>
<keyword evidence="8 11" id="KW-1133">Transmembrane helix</keyword>
<dbReference type="SUPFAM" id="SSF50156">
    <property type="entry name" value="PDZ domain-like"/>
    <property type="match status" value="2"/>
</dbReference>
<feature type="transmembrane region" description="Helical" evidence="11">
    <location>
        <begin position="7"/>
        <end position="28"/>
    </location>
</feature>
<dbReference type="CDD" id="cd06163">
    <property type="entry name" value="S2P-M50_PDZ_RseP-like"/>
    <property type="match status" value="1"/>
</dbReference>
<dbReference type="Gene3D" id="2.30.42.10">
    <property type="match status" value="2"/>
</dbReference>
<evidence type="ECO:0000256" key="6">
    <source>
        <dbReference type="ARBA" id="ARBA00022801"/>
    </source>
</evidence>
<evidence type="ECO:0000256" key="4">
    <source>
        <dbReference type="ARBA" id="ARBA00022670"/>
    </source>
</evidence>
<dbReference type="GO" id="GO:0006508">
    <property type="term" value="P:proteolysis"/>
    <property type="evidence" value="ECO:0007669"/>
    <property type="project" value="UniProtKB-KW"/>
</dbReference>
<keyword evidence="14" id="KW-1185">Reference proteome</keyword>
<keyword evidence="10 11" id="KW-0472">Membrane</keyword>
<dbReference type="CDD" id="cd23082">
    <property type="entry name" value="cpPDZ1_EcRseP-like"/>
    <property type="match status" value="1"/>
</dbReference>
<dbReference type="InterPro" id="IPR004387">
    <property type="entry name" value="Pept_M50_Zn"/>
</dbReference>
<dbReference type="InterPro" id="IPR008915">
    <property type="entry name" value="Peptidase_M50"/>
</dbReference>
<keyword evidence="5 11" id="KW-0812">Transmembrane</keyword>
<keyword evidence="4 13" id="KW-0645">Protease</keyword>
<dbReference type="InterPro" id="IPR036034">
    <property type="entry name" value="PDZ_sf"/>
</dbReference>
<dbReference type="Proteomes" id="UP001226651">
    <property type="component" value="Chromosome"/>
</dbReference>
<feature type="domain" description="PDZ" evidence="12">
    <location>
        <begin position="198"/>
        <end position="290"/>
    </location>
</feature>
<evidence type="ECO:0000256" key="5">
    <source>
        <dbReference type="ARBA" id="ARBA00022692"/>
    </source>
</evidence>
<dbReference type="Pfam" id="PF17820">
    <property type="entry name" value="PDZ_6"/>
    <property type="match status" value="1"/>
</dbReference>
<evidence type="ECO:0000256" key="9">
    <source>
        <dbReference type="ARBA" id="ARBA00023049"/>
    </source>
</evidence>
<sequence>MGILWNLAAFIIVLGILITVHEFGHFWVARRCGIYVERFSIGFGKAIWRKIDKHGTEFVIAWIPLGGYVKMLDERVAEVAPERRHLAFNNKTVGQRAAVVAAGPIANFLLAIVAYWIVFMIGVPALKPIIADIRPNSIAEQAKLTPGMELKSVAGIETPDQNAVRLALVGQIGAKEVSFVVSDPNSLSESENILNLQQWSFDPEKQDPILSLGIMPVGARLDSKIIEVTEGSAAEKAGLQAGDRIVKVDGQPIDTWHPFTYFVRQSPNKVLELLVERNGSSLMLNITPTAVALKDGTEVGQVGAQLQILPPDEQYLIMQQYNPFSALYEASDKTWQLMGLTVKMIGKLVVGDVKLTNLSGPVSIAKGAGMSADSGFIYYLMFMALISVNLGIINLFPLPVLDGGHLLFLVIEKIKGGPVSERVQDFCYRIGIMALMLLMGLALFNDFSRL</sequence>